<dbReference type="Gene3D" id="2.40.320.10">
    <property type="entry name" value="Hypothetical Protein Pfu-838710-001"/>
    <property type="match status" value="1"/>
</dbReference>
<dbReference type="SMART" id="SM01118">
    <property type="entry name" value="CYTH"/>
    <property type="match status" value="1"/>
</dbReference>
<dbReference type="Proteomes" id="UP000244962">
    <property type="component" value="Unassembled WGS sequence"/>
</dbReference>
<dbReference type="SMART" id="SM00880">
    <property type="entry name" value="CHAD"/>
    <property type="match status" value="1"/>
</dbReference>
<evidence type="ECO:0008006" key="5">
    <source>
        <dbReference type="Google" id="ProtNLM"/>
    </source>
</evidence>
<dbReference type="InterPro" id="IPR033469">
    <property type="entry name" value="CYTH-like_dom_sf"/>
</dbReference>
<dbReference type="InterPro" id="IPR023577">
    <property type="entry name" value="CYTH_domain"/>
</dbReference>
<comment type="caution">
    <text evidence="3">The sequence shown here is derived from an EMBL/GenBank/DDBJ whole genome shotgun (WGS) entry which is preliminary data.</text>
</comment>
<evidence type="ECO:0000259" key="1">
    <source>
        <dbReference type="PROSITE" id="PS51707"/>
    </source>
</evidence>
<reference evidence="4" key="1">
    <citation type="submission" date="2018-04" db="EMBL/GenBank/DDBJ databases">
        <authorList>
            <person name="Liu S."/>
            <person name="Wang Z."/>
            <person name="Li J."/>
        </authorList>
    </citation>
    <scope>NUCLEOTIDE SEQUENCE [LARGE SCALE GENOMIC DNA]</scope>
    <source>
        <strain evidence="4">622</strain>
    </source>
</reference>
<dbReference type="PANTHER" id="PTHR39339:SF1">
    <property type="entry name" value="CHAD DOMAIN-CONTAINING PROTEIN"/>
    <property type="match status" value="1"/>
</dbReference>
<dbReference type="CDD" id="cd07374">
    <property type="entry name" value="CYTH-like_Pase"/>
    <property type="match status" value="1"/>
</dbReference>
<evidence type="ECO:0000259" key="2">
    <source>
        <dbReference type="PROSITE" id="PS51708"/>
    </source>
</evidence>
<evidence type="ECO:0000313" key="4">
    <source>
        <dbReference type="Proteomes" id="UP000244962"/>
    </source>
</evidence>
<dbReference type="InterPro" id="IPR007899">
    <property type="entry name" value="CHAD_dom"/>
</dbReference>
<feature type="domain" description="CYTH" evidence="1">
    <location>
        <begin position="11"/>
        <end position="211"/>
    </location>
</feature>
<keyword evidence="4" id="KW-1185">Reference proteome</keyword>
<dbReference type="EMBL" id="QEFB01000017">
    <property type="protein sequence ID" value="PWC06047.1"/>
    <property type="molecule type" value="Genomic_DNA"/>
</dbReference>
<dbReference type="Pfam" id="PF01928">
    <property type="entry name" value="CYTH"/>
    <property type="match status" value="1"/>
</dbReference>
<dbReference type="InterPro" id="IPR038186">
    <property type="entry name" value="CHAD_dom_sf"/>
</dbReference>
<dbReference type="Gene3D" id="1.40.20.10">
    <property type="entry name" value="CHAD domain"/>
    <property type="match status" value="1"/>
</dbReference>
<gene>
    <name evidence="3" type="ORF">DF223_13525</name>
</gene>
<dbReference type="PROSITE" id="PS51707">
    <property type="entry name" value="CYTH"/>
    <property type="match status" value="1"/>
</dbReference>
<sequence>MTNSSEPGRSQVEIERKYDVDRDVQLPELVGVAGIASMDVKDPVTLEAVYYDTADLDLARRRIIIRRREGGSDAGWHIKKPAAEGRTELHWPLGEDTGAVPDAVLEPVRVWVRDREVTPLARISTTRTAVHLKDAAGVGVVELADDEVEATDIRHEALRRWREWEVELLSGAPDTEEGRTVLLDQIERMLGAVGAHPSSSVSKLARTLGSDSLTDVVPPHEIGQVEEESTDADLPDGSAASVVVEALSELVLTLEQADPAARDDEPDAVHRMRTTVRRLRSVLAAYRKLFDRSVTDDLRDRLKRFGAALGEVRDVEVRGMRAIAYLDGLPPQEDDDDARSRLIDGAKVDYREAHDRLRQLMTSTAYFRLLDALDEFVADPPLTKAALKPAKKVVRKTIRREIRRVKKRADAIGNAGTDLEVQLHAVRRAARRLRYVAETVAGKKGFGSKYERVAKAGELVQDTLGEHHDSVLFGQHLVLTANRADAEGERTFVYGVLAGINDRNGDTALAESSGAIDDVEKLADRF</sequence>
<protein>
    <recommendedName>
        <fullName evidence="5">CHAD domain-containing protein</fullName>
    </recommendedName>
</protein>
<proteinExistence type="predicted"/>
<dbReference type="SUPFAM" id="SSF55154">
    <property type="entry name" value="CYTH-like phosphatases"/>
    <property type="match status" value="1"/>
</dbReference>
<organism evidence="3 4">
    <name type="scientific">Mycetocola zhujimingii</name>
    <dbReference type="NCBI Taxonomy" id="2079792"/>
    <lineage>
        <taxon>Bacteria</taxon>
        <taxon>Bacillati</taxon>
        <taxon>Actinomycetota</taxon>
        <taxon>Actinomycetes</taxon>
        <taxon>Micrococcales</taxon>
        <taxon>Microbacteriaceae</taxon>
        <taxon>Mycetocola</taxon>
    </lineage>
</organism>
<dbReference type="RefSeq" id="WP_108963577.1">
    <property type="nucleotide sequence ID" value="NZ_QEFB01000017.1"/>
</dbReference>
<dbReference type="Pfam" id="PF05235">
    <property type="entry name" value="CHAD"/>
    <property type="match status" value="1"/>
</dbReference>
<name>A0A2U1TAY2_9MICO</name>
<evidence type="ECO:0000313" key="3">
    <source>
        <dbReference type="EMBL" id="PWC06047.1"/>
    </source>
</evidence>
<dbReference type="PROSITE" id="PS51708">
    <property type="entry name" value="CHAD"/>
    <property type="match status" value="1"/>
</dbReference>
<accession>A0A2U1TAY2</accession>
<dbReference type="PANTHER" id="PTHR39339">
    <property type="entry name" value="SLR1444 PROTEIN"/>
    <property type="match status" value="1"/>
</dbReference>
<feature type="domain" description="CHAD" evidence="2">
    <location>
        <begin position="233"/>
        <end position="525"/>
    </location>
</feature>
<dbReference type="AlphaFoldDB" id="A0A2U1TAY2"/>